<organism evidence="3">
    <name type="scientific">termite gut metagenome</name>
    <dbReference type="NCBI Taxonomy" id="433724"/>
    <lineage>
        <taxon>unclassified sequences</taxon>
        <taxon>metagenomes</taxon>
        <taxon>organismal metagenomes</taxon>
    </lineage>
</organism>
<dbReference type="GO" id="GO:0018826">
    <property type="term" value="F:methionine gamma-lyase activity"/>
    <property type="evidence" value="ECO:0007669"/>
    <property type="project" value="UniProtKB-EC"/>
</dbReference>
<dbReference type="PIRSF" id="PIRSF001434">
    <property type="entry name" value="CGS"/>
    <property type="match status" value="1"/>
</dbReference>
<dbReference type="CDD" id="cd00614">
    <property type="entry name" value="CGS_like"/>
    <property type="match status" value="1"/>
</dbReference>
<evidence type="ECO:0000313" key="3">
    <source>
        <dbReference type="EMBL" id="KAA6340845.1"/>
    </source>
</evidence>
<dbReference type="InterPro" id="IPR015424">
    <property type="entry name" value="PyrdxlP-dep_Trfase"/>
</dbReference>
<protein>
    <submittedName>
        <fullName evidence="3">L-methionine gamma-lyase</fullName>
        <ecNumber evidence="3">4.4.1.11</ecNumber>
    </submittedName>
</protein>
<dbReference type="InterPro" id="IPR015421">
    <property type="entry name" value="PyrdxlP-dep_Trfase_major"/>
</dbReference>
<dbReference type="Gene3D" id="3.90.1150.10">
    <property type="entry name" value="Aspartate Aminotransferase, domain 1"/>
    <property type="match status" value="1"/>
</dbReference>
<evidence type="ECO:0000256" key="2">
    <source>
        <dbReference type="ARBA" id="ARBA00022898"/>
    </source>
</evidence>
<keyword evidence="2" id="KW-0663">Pyridoxal phosphate</keyword>
<proteinExistence type="predicted"/>
<dbReference type="SUPFAM" id="SSF53383">
    <property type="entry name" value="PLP-dependent transferases"/>
    <property type="match status" value="1"/>
</dbReference>
<dbReference type="GO" id="GO:0005737">
    <property type="term" value="C:cytoplasm"/>
    <property type="evidence" value="ECO:0007669"/>
    <property type="project" value="TreeGrafter"/>
</dbReference>
<dbReference type="AlphaFoldDB" id="A0A5J4S5V2"/>
<dbReference type="InterPro" id="IPR000277">
    <property type="entry name" value="Cys/Met-Metab_PyrdxlP-dep_enz"/>
</dbReference>
<accession>A0A5J4S5V2</accession>
<dbReference type="GO" id="GO:0030170">
    <property type="term" value="F:pyridoxal phosphate binding"/>
    <property type="evidence" value="ECO:0007669"/>
    <property type="project" value="InterPro"/>
</dbReference>
<name>A0A5J4S5V2_9ZZZZ</name>
<comment type="caution">
    <text evidence="3">The sequence shown here is derived from an EMBL/GenBank/DDBJ whole genome shotgun (WGS) entry which is preliminary data.</text>
</comment>
<comment type="cofactor">
    <cofactor evidence="1">
        <name>pyridoxal 5'-phosphate</name>
        <dbReference type="ChEBI" id="CHEBI:597326"/>
    </cofactor>
</comment>
<dbReference type="InterPro" id="IPR015422">
    <property type="entry name" value="PyrdxlP-dep_Trfase_small"/>
</dbReference>
<dbReference type="GO" id="GO:0019346">
    <property type="term" value="P:transsulfuration"/>
    <property type="evidence" value="ECO:0007669"/>
    <property type="project" value="InterPro"/>
</dbReference>
<dbReference type="Gene3D" id="3.40.640.10">
    <property type="entry name" value="Type I PLP-dependent aspartate aminotransferase-like (Major domain)"/>
    <property type="match status" value="1"/>
</dbReference>
<dbReference type="Pfam" id="PF01053">
    <property type="entry name" value="Cys_Met_Meta_PP"/>
    <property type="match status" value="1"/>
</dbReference>
<dbReference type="EMBL" id="SNRY01000429">
    <property type="protein sequence ID" value="KAA6340845.1"/>
    <property type="molecule type" value="Genomic_DNA"/>
</dbReference>
<reference evidence="3" key="1">
    <citation type="submission" date="2019-03" db="EMBL/GenBank/DDBJ databases">
        <title>Single cell metagenomics reveals metabolic interactions within the superorganism composed of flagellate Streblomastix strix and complex community of Bacteroidetes bacteria on its surface.</title>
        <authorList>
            <person name="Treitli S.C."/>
            <person name="Kolisko M."/>
            <person name="Husnik F."/>
            <person name="Keeling P."/>
            <person name="Hampl V."/>
        </authorList>
    </citation>
    <scope>NUCLEOTIDE SEQUENCE</scope>
    <source>
        <strain evidence="3">STM</strain>
    </source>
</reference>
<dbReference type="FunFam" id="3.40.640.10:FF:000046">
    <property type="entry name" value="Cystathionine gamma-lyase"/>
    <property type="match status" value="1"/>
</dbReference>
<dbReference type="PANTHER" id="PTHR11808:SF80">
    <property type="entry name" value="CYSTATHIONINE GAMMA-LYASE"/>
    <property type="match status" value="1"/>
</dbReference>
<sequence length="424" mass="46343">MVFWHIRKGNIFASTTKYYESMSTKSLLHLGEQTKAVHAGEYPDPITKASAPNLVMSTTYVVEADTGFSVEGLEENDVWIYTRWGNPTIHQLEEKLAALEEAETAVAFASGMSSIVATLFHLLKAGDHAIISDVAYAALSEITNEMIPALHIEITKVNTSDLTAVQAALKPNTKLIYIETPCNPLLRLTDIAAAAGIAHSVGAKLAVDSTFATPLATKPLQLGADIVIHSLTKYLGGHGDALGGVILGKKADLVPLRKNTAIRLGGTLSPFNAWLILRGLATLPIRMRVHQENALKVAAYLEQHPKVKQVVYPGLPSHPQYELAKKQMKNFSGIITFQVENGKETARKFAEKLQIIHYAVSLGHHRSLIFYLHSEDLLQTSFKFSTPEQLASWNAFAGKGIFRLSIGLEDSDDLIADLEQALKD</sequence>
<dbReference type="InterPro" id="IPR054542">
    <property type="entry name" value="Cys_met_metab_PP"/>
</dbReference>
<keyword evidence="3" id="KW-0456">Lyase</keyword>
<gene>
    <name evidence="3" type="ORF">EZS27_011317</name>
</gene>
<dbReference type="EC" id="4.4.1.11" evidence="3"/>
<dbReference type="PROSITE" id="PS00868">
    <property type="entry name" value="CYS_MET_METAB_PP"/>
    <property type="match status" value="1"/>
</dbReference>
<dbReference type="PANTHER" id="PTHR11808">
    <property type="entry name" value="TRANS-SULFURATION ENZYME FAMILY MEMBER"/>
    <property type="match status" value="1"/>
</dbReference>
<evidence type="ECO:0000256" key="1">
    <source>
        <dbReference type="ARBA" id="ARBA00001933"/>
    </source>
</evidence>